<evidence type="ECO:0000313" key="2">
    <source>
        <dbReference type="Proteomes" id="UP001157156"/>
    </source>
</evidence>
<sequence length="103" mass="12470">MNYSPLAIHCTSLCFDTIQSQDFDKLTLEEIEEFKQEIYWLLRERAFMWPHHYQREHEFLETVTMSIVGILTQCRIHRTARNTSWILFTLEKSIEKIIYSLVN</sequence>
<protein>
    <submittedName>
        <fullName evidence="1">Uncharacterized protein</fullName>
    </submittedName>
</protein>
<reference evidence="2" key="1">
    <citation type="journal article" date="2019" name="Int. J. Syst. Evol. Microbiol.">
        <title>The Global Catalogue of Microorganisms (GCM) 10K type strain sequencing project: providing services to taxonomists for standard genome sequencing and annotation.</title>
        <authorList>
            <consortium name="The Broad Institute Genomics Platform"/>
            <consortium name="The Broad Institute Genome Sequencing Center for Infectious Disease"/>
            <person name="Wu L."/>
            <person name="Ma J."/>
        </authorList>
    </citation>
    <scope>NUCLEOTIDE SEQUENCE [LARGE SCALE GENOMIC DNA]</scope>
    <source>
        <strain evidence="2">NBRC 111146</strain>
    </source>
</reference>
<comment type="caution">
    <text evidence="1">The sequence shown here is derived from an EMBL/GenBank/DDBJ whole genome shotgun (WGS) entry which is preliminary data.</text>
</comment>
<organism evidence="1 2">
    <name type="scientific">Vibrio algivorus</name>
    <dbReference type="NCBI Taxonomy" id="1667024"/>
    <lineage>
        <taxon>Bacteria</taxon>
        <taxon>Pseudomonadati</taxon>
        <taxon>Pseudomonadota</taxon>
        <taxon>Gammaproteobacteria</taxon>
        <taxon>Vibrionales</taxon>
        <taxon>Vibrionaceae</taxon>
        <taxon>Vibrio</taxon>
    </lineage>
</organism>
<keyword evidence="2" id="KW-1185">Reference proteome</keyword>
<dbReference type="EMBL" id="BSPV01000008">
    <property type="protein sequence ID" value="GLT15353.1"/>
    <property type="molecule type" value="Genomic_DNA"/>
</dbReference>
<dbReference type="Proteomes" id="UP001157156">
    <property type="component" value="Unassembled WGS sequence"/>
</dbReference>
<dbReference type="RefSeq" id="WP_089123707.1">
    <property type="nucleotide sequence ID" value="NZ_BSPV01000008.1"/>
</dbReference>
<evidence type="ECO:0000313" key="1">
    <source>
        <dbReference type="EMBL" id="GLT15353.1"/>
    </source>
</evidence>
<gene>
    <name evidence="1" type="ORF">GCM10007931_23280</name>
</gene>
<name>A0ABQ6EQB7_9VIBR</name>
<proteinExistence type="predicted"/>
<accession>A0ABQ6EQB7</accession>